<dbReference type="Proteomes" id="UP000663651">
    <property type="component" value="Chromosome"/>
</dbReference>
<dbReference type="EMBL" id="CP071382">
    <property type="protein sequence ID" value="QSV46163.1"/>
    <property type="molecule type" value="Genomic_DNA"/>
</dbReference>
<evidence type="ECO:0000256" key="1">
    <source>
        <dbReference type="SAM" id="MobiDB-lite"/>
    </source>
</evidence>
<organism evidence="2 3">
    <name type="scientific">Geobacter benzoatilyticus</name>
    <dbReference type="NCBI Taxonomy" id="2815309"/>
    <lineage>
        <taxon>Bacteria</taxon>
        <taxon>Pseudomonadati</taxon>
        <taxon>Thermodesulfobacteriota</taxon>
        <taxon>Desulfuromonadia</taxon>
        <taxon>Geobacterales</taxon>
        <taxon>Geobacteraceae</taxon>
        <taxon>Geobacter</taxon>
    </lineage>
</organism>
<keyword evidence="3" id="KW-1185">Reference proteome</keyword>
<accession>A0ABX7Q532</accession>
<proteinExistence type="predicted"/>
<protein>
    <submittedName>
        <fullName evidence="2">Uncharacterized protein</fullName>
    </submittedName>
</protein>
<feature type="region of interest" description="Disordered" evidence="1">
    <location>
        <begin position="1"/>
        <end position="21"/>
    </location>
</feature>
<gene>
    <name evidence="2" type="ORF">JZM60_02445</name>
</gene>
<reference evidence="2 3" key="1">
    <citation type="submission" date="2021-03" db="EMBL/GenBank/DDBJ databases">
        <title>Geobacter metallireducens gen. nov. sp. nov., a microorganism capable of coupling the complete oxidation of organic compounds to the reduction of iron and other metals.</title>
        <authorList>
            <person name="Li Y."/>
        </authorList>
    </citation>
    <scope>NUCLEOTIDE SEQUENCE [LARGE SCALE GENOMIC DNA]</scope>
    <source>
        <strain evidence="2 3">Jerry-YX</strain>
    </source>
</reference>
<evidence type="ECO:0000313" key="2">
    <source>
        <dbReference type="EMBL" id="QSV46163.1"/>
    </source>
</evidence>
<sequence>MAKPQKPIKGKPETPPSTLPAEFSKEELALADEMLSWPQFPKFKDTGTSKVAFTETSGEYGDKFNIIKLASAFGVKSVGGTEEIISNLANMGTTRNAEGLNRNIDILAGIAPQNTTEALLAVQMIGCHNAATEYMRRAIALESTGGIDANVNRAVKLMRTFTAQVEALQKLRGKGQQTVRVEHVNVHAGGQAIVGHVEHKAGGEGAKDEKQG</sequence>
<evidence type="ECO:0000313" key="3">
    <source>
        <dbReference type="Proteomes" id="UP000663651"/>
    </source>
</evidence>
<name>A0ABX7Q532_9BACT</name>
<dbReference type="RefSeq" id="WP_207163951.1">
    <property type="nucleotide sequence ID" value="NZ_CP071382.1"/>
</dbReference>